<dbReference type="InterPro" id="IPR021454">
    <property type="entry name" value="DUF3105"/>
</dbReference>
<dbReference type="PANTHER" id="PTHR34179">
    <property type="entry name" value="TUMOR PROTEIN P53-INDUCIBLE PROTEIN 13"/>
    <property type="match status" value="1"/>
</dbReference>
<evidence type="ECO:0000256" key="2">
    <source>
        <dbReference type="SAM" id="SignalP"/>
    </source>
</evidence>
<feature type="chain" id="PRO_5045272445" description="DUF3105 domain-containing protein" evidence="2">
    <location>
        <begin position="19"/>
        <end position="294"/>
    </location>
</feature>
<name>A0ABN7B292_9HEMI</name>
<feature type="compositionally biased region" description="Basic and acidic residues" evidence="1">
    <location>
        <begin position="47"/>
        <end position="65"/>
    </location>
</feature>
<accession>A0ABN7B292</accession>
<evidence type="ECO:0000313" key="4">
    <source>
        <dbReference type="Proteomes" id="UP001307889"/>
    </source>
</evidence>
<dbReference type="Pfam" id="PF11303">
    <property type="entry name" value="DUF3105"/>
    <property type="match status" value="1"/>
</dbReference>
<gene>
    <name evidence="3" type="ORF">NTJ_10557</name>
</gene>
<sequence length="294" mass="33886">MWTLAFTPLCLAFVFCLAETDGFNLGSLPKFWGQRFPDDVPVNPEWKGRWFPDKPTPRPSTEKTAGEGSPDYLIDDFNNEMSNHLSEMISMDNRFCDDGKQNLTLDFPSDESHYICTTGKRYIEPKYEMEPMLTKYPIPAAFVPSHRCMNETLSYPFRIPTFGPHRPVWAKWGEYDYLPPQRWVHNLEHGGIVMLYNPCAHRFLVQQLREVVRNCLYKHIITPYHLDEDRPLAVLAWGYSLTMAEPDRTAVVDFIQSRANRGPEMIDSDGKYDLYLKSPASSYSQLGGGICTHV</sequence>
<dbReference type="Proteomes" id="UP001307889">
    <property type="component" value="Chromosome 8"/>
</dbReference>
<evidence type="ECO:0000313" key="3">
    <source>
        <dbReference type="EMBL" id="BES97742.1"/>
    </source>
</evidence>
<dbReference type="PANTHER" id="PTHR34179:SF1">
    <property type="entry name" value="TUMOR PROTEIN P53-INDUCIBLE PROTEIN 13"/>
    <property type="match status" value="1"/>
</dbReference>
<evidence type="ECO:0008006" key="5">
    <source>
        <dbReference type="Google" id="ProtNLM"/>
    </source>
</evidence>
<protein>
    <recommendedName>
        <fullName evidence="5">DUF3105 domain-containing protein</fullName>
    </recommendedName>
</protein>
<evidence type="ECO:0000256" key="1">
    <source>
        <dbReference type="SAM" id="MobiDB-lite"/>
    </source>
</evidence>
<proteinExistence type="predicted"/>
<keyword evidence="4" id="KW-1185">Reference proteome</keyword>
<feature type="signal peptide" evidence="2">
    <location>
        <begin position="1"/>
        <end position="18"/>
    </location>
</feature>
<reference evidence="3 4" key="1">
    <citation type="submission" date="2023-09" db="EMBL/GenBank/DDBJ databases">
        <title>Nesidiocoris tenuis whole genome shotgun sequence.</title>
        <authorList>
            <person name="Shibata T."/>
            <person name="Shimoda M."/>
            <person name="Kobayashi T."/>
            <person name="Uehara T."/>
        </authorList>
    </citation>
    <scope>NUCLEOTIDE SEQUENCE [LARGE SCALE GENOMIC DNA]</scope>
    <source>
        <strain evidence="3 4">Japan</strain>
    </source>
</reference>
<keyword evidence="2" id="KW-0732">Signal</keyword>
<organism evidence="3 4">
    <name type="scientific">Nesidiocoris tenuis</name>
    <dbReference type="NCBI Taxonomy" id="355587"/>
    <lineage>
        <taxon>Eukaryota</taxon>
        <taxon>Metazoa</taxon>
        <taxon>Ecdysozoa</taxon>
        <taxon>Arthropoda</taxon>
        <taxon>Hexapoda</taxon>
        <taxon>Insecta</taxon>
        <taxon>Pterygota</taxon>
        <taxon>Neoptera</taxon>
        <taxon>Paraneoptera</taxon>
        <taxon>Hemiptera</taxon>
        <taxon>Heteroptera</taxon>
        <taxon>Panheteroptera</taxon>
        <taxon>Cimicomorpha</taxon>
        <taxon>Miridae</taxon>
        <taxon>Dicyphina</taxon>
        <taxon>Nesidiocoris</taxon>
    </lineage>
</organism>
<feature type="region of interest" description="Disordered" evidence="1">
    <location>
        <begin position="47"/>
        <end position="69"/>
    </location>
</feature>
<dbReference type="EMBL" id="AP028916">
    <property type="protein sequence ID" value="BES97742.1"/>
    <property type="molecule type" value="Genomic_DNA"/>
</dbReference>